<dbReference type="Proteomes" id="UP000315103">
    <property type="component" value="Unassembled WGS sequence"/>
</dbReference>
<dbReference type="InterPro" id="IPR014729">
    <property type="entry name" value="Rossmann-like_a/b/a_fold"/>
</dbReference>
<dbReference type="InterPro" id="IPR001962">
    <property type="entry name" value="Asn_synthase"/>
</dbReference>
<evidence type="ECO:0000313" key="7">
    <source>
        <dbReference type="Proteomes" id="UP000315103"/>
    </source>
</evidence>
<evidence type="ECO:0000259" key="5">
    <source>
        <dbReference type="Pfam" id="PF00733"/>
    </source>
</evidence>
<proteinExistence type="predicted"/>
<evidence type="ECO:0000256" key="2">
    <source>
        <dbReference type="ARBA" id="ARBA00012737"/>
    </source>
</evidence>
<sequence>MKKYHEFLQLGFISKSYSVKDNISLNYEYNGNFSEMDERKLLNEGYDILRKDIKKQINVGKDLVVPISGGLDSRLILSAILEFKNADSIKTYTYGTPGTLDYEIGNKIAATTGTNHRNLDLSSAEYKYEDLIDYSQKVDNPTVMFHNLSLSLMDLSESSILVSGFLGDVVSGKRLEFLDESKLESRKRYFRNMTLRNKFDVENEDIINYLSENTNYEDLDNLTEFEKLYILDYNLKSNYNHVLGYIDMDKVYTPFYNTDFMNFLLSLPASYRQNQSYYKKLIFEKASTYLNEVPLKNFYGTKYYSKNYSRYFHRTKNAIKHRISKKSNHFNSPYINYVDFRKKIILDKNFKRLLLGLLGDLRERGVNNYNSEIERAIEEINTNNITHPYNYLLLCSLEIYLKQGRMTLDESIH</sequence>
<dbReference type="PANTHER" id="PTHR43284">
    <property type="entry name" value="ASPARAGINE SYNTHETASE (GLUTAMINE-HYDROLYZING)"/>
    <property type="match status" value="1"/>
</dbReference>
<dbReference type="AlphaFoldDB" id="A0A558AXC8"/>
<reference evidence="6 7" key="1">
    <citation type="submission" date="2019-07" db="EMBL/GenBank/DDBJ databases">
        <title>Salinicoccus cyprini sp. nov., isolated from gastro-intestinal tract of mirror carp, Cyprinus carpio var. specularis, collected from Gobind Sagar Reservoir, Himachal Pradesh, India.</title>
        <authorList>
            <person name="Talwar C."/>
            <person name="Singh A.K."/>
            <person name="Lal R."/>
            <person name="Negi R.K."/>
        </authorList>
    </citation>
    <scope>NUCLEOTIDE SEQUENCE [LARGE SCALE GENOMIC DNA]</scope>
    <source>
        <strain evidence="6 7">CT19</strain>
    </source>
</reference>
<evidence type="ECO:0000256" key="4">
    <source>
        <dbReference type="ARBA" id="ARBA00048741"/>
    </source>
</evidence>
<organism evidence="6 7">
    <name type="scientific">Salinicoccus cyprini</name>
    <dbReference type="NCBI Taxonomy" id="2493691"/>
    <lineage>
        <taxon>Bacteria</taxon>
        <taxon>Bacillati</taxon>
        <taxon>Bacillota</taxon>
        <taxon>Bacilli</taxon>
        <taxon>Bacillales</taxon>
        <taxon>Staphylococcaceae</taxon>
        <taxon>Salinicoccus</taxon>
    </lineage>
</organism>
<dbReference type="EC" id="6.3.5.4" evidence="2"/>
<gene>
    <name evidence="6" type="ORF">FO441_01110</name>
</gene>
<dbReference type="PANTHER" id="PTHR43284:SF1">
    <property type="entry name" value="ASPARAGINE SYNTHETASE"/>
    <property type="match status" value="1"/>
</dbReference>
<dbReference type="GO" id="GO:0004066">
    <property type="term" value="F:asparagine synthase (glutamine-hydrolyzing) activity"/>
    <property type="evidence" value="ECO:0007669"/>
    <property type="project" value="UniProtKB-EC"/>
</dbReference>
<dbReference type="Gene3D" id="3.40.50.620">
    <property type="entry name" value="HUPs"/>
    <property type="match status" value="1"/>
</dbReference>
<evidence type="ECO:0000256" key="3">
    <source>
        <dbReference type="ARBA" id="ARBA00022888"/>
    </source>
</evidence>
<feature type="domain" description="Asparagine synthetase" evidence="5">
    <location>
        <begin position="48"/>
        <end position="286"/>
    </location>
</feature>
<keyword evidence="3" id="KW-0028">Amino-acid biosynthesis</keyword>
<comment type="caution">
    <text evidence="6">The sequence shown here is derived from an EMBL/GenBank/DDBJ whole genome shotgun (WGS) entry which is preliminary data.</text>
</comment>
<name>A0A558AXC8_9STAP</name>
<dbReference type="SUPFAM" id="SSF52402">
    <property type="entry name" value="Adenine nucleotide alpha hydrolases-like"/>
    <property type="match status" value="1"/>
</dbReference>
<dbReference type="InterPro" id="IPR051786">
    <property type="entry name" value="ASN_synthetase/amidase"/>
</dbReference>
<evidence type="ECO:0000313" key="6">
    <source>
        <dbReference type="EMBL" id="TVT28909.1"/>
    </source>
</evidence>
<protein>
    <recommendedName>
        <fullName evidence="2">asparagine synthase (glutamine-hydrolyzing)</fullName>
        <ecNumber evidence="2">6.3.5.4</ecNumber>
    </recommendedName>
</protein>
<dbReference type="EMBL" id="VMSJ01000001">
    <property type="protein sequence ID" value="TVT28909.1"/>
    <property type="molecule type" value="Genomic_DNA"/>
</dbReference>
<accession>A0A558AXC8</accession>
<dbReference type="Pfam" id="PF00733">
    <property type="entry name" value="Asn_synthase"/>
    <property type="match status" value="1"/>
</dbReference>
<keyword evidence="3" id="KW-0061">Asparagine biosynthesis</keyword>
<evidence type="ECO:0000256" key="1">
    <source>
        <dbReference type="ARBA" id="ARBA00005187"/>
    </source>
</evidence>
<comment type="pathway">
    <text evidence="1">Amino-acid biosynthesis; L-asparagine biosynthesis; L-asparagine from L-aspartate (L-Gln route): step 1/1.</text>
</comment>
<dbReference type="RefSeq" id="WP_145284569.1">
    <property type="nucleotide sequence ID" value="NZ_VMSJ01000001.1"/>
</dbReference>
<comment type="catalytic activity">
    <reaction evidence="4">
        <text>L-aspartate + L-glutamine + ATP + H2O = L-asparagine + L-glutamate + AMP + diphosphate + H(+)</text>
        <dbReference type="Rhea" id="RHEA:12228"/>
        <dbReference type="ChEBI" id="CHEBI:15377"/>
        <dbReference type="ChEBI" id="CHEBI:15378"/>
        <dbReference type="ChEBI" id="CHEBI:29985"/>
        <dbReference type="ChEBI" id="CHEBI:29991"/>
        <dbReference type="ChEBI" id="CHEBI:30616"/>
        <dbReference type="ChEBI" id="CHEBI:33019"/>
        <dbReference type="ChEBI" id="CHEBI:58048"/>
        <dbReference type="ChEBI" id="CHEBI:58359"/>
        <dbReference type="ChEBI" id="CHEBI:456215"/>
        <dbReference type="EC" id="6.3.5.4"/>
    </reaction>
</comment>
<keyword evidence="7" id="KW-1185">Reference proteome</keyword>
<dbReference type="OrthoDB" id="1551487at2"/>
<dbReference type="GO" id="GO:0006529">
    <property type="term" value="P:asparagine biosynthetic process"/>
    <property type="evidence" value="ECO:0007669"/>
    <property type="project" value="UniProtKB-KW"/>
</dbReference>